<dbReference type="EMBL" id="CAJFCJ010000006">
    <property type="protein sequence ID" value="CAD5116187.1"/>
    <property type="molecule type" value="Genomic_DNA"/>
</dbReference>
<dbReference type="SMART" id="SM00248">
    <property type="entry name" value="ANK"/>
    <property type="match status" value="10"/>
</dbReference>
<dbReference type="SUPFAM" id="SSF48403">
    <property type="entry name" value="Ankyrin repeat"/>
    <property type="match status" value="2"/>
</dbReference>
<feature type="compositionally biased region" description="Basic residues" evidence="2">
    <location>
        <begin position="432"/>
        <end position="447"/>
    </location>
</feature>
<proteinExistence type="predicted"/>
<keyword evidence="5" id="KW-1185">Reference proteome</keyword>
<feature type="region of interest" description="Disordered" evidence="2">
    <location>
        <begin position="666"/>
        <end position="703"/>
    </location>
</feature>
<dbReference type="PROSITE" id="PS50297">
    <property type="entry name" value="ANK_REP_REGION"/>
    <property type="match status" value="6"/>
</dbReference>
<dbReference type="PANTHER" id="PTHR24127">
    <property type="entry name" value="ANKYRIN REPEAT AND EF-HAND DOMAIN-CONTAINING PROTEIN 1"/>
    <property type="match status" value="1"/>
</dbReference>
<accession>A0A7I8VNM7</accession>
<feature type="repeat" description="ANK" evidence="1">
    <location>
        <begin position="540"/>
        <end position="572"/>
    </location>
</feature>
<evidence type="ECO:0000313" key="4">
    <source>
        <dbReference type="EMBL" id="CAD5116187.1"/>
    </source>
</evidence>
<dbReference type="SUPFAM" id="SSF47473">
    <property type="entry name" value="EF-hand"/>
    <property type="match status" value="1"/>
</dbReference>
<feature type="repeat" description="ANK" evidence="1">
    <location>
        <begin position="47"/>
        <end position="79"/>
    </location>
</feature>
<evidence type="ECO:0000259" key="3">
    <source>
        <dbReference type="PROSITE" id="PS50222"/>
    </source>
</evidence>
<dbReference type="Gene3D" id="1.10.238.10">
    <property type="entry name" value="EF-hand"/>
    <property type="match status" value="1"/>
</dbReference>
<dbReference type="Pfam" id="PF12796">
    <property type="entry name" value="Ank_2"/>
    <property type="match status" value="4"/>
</dbReference>
<dbReference type="InterPro" id="IPR052801">
    <property type="entry name" value="Ankyrin-EF-hand"/>
</dbReference>
<name>A0A7I8VNM7_9ANNE</name>
<dbReference type="Gene3D" id="1.25.40.20">
    <property type="entry name" value="Ankyrin repeat-containing domain"/>
    <property type="match status" value="3"/>
</dbReference>
<protein>
    <submittedName>
        <fullName evidence="4">DgyrCDS5104</fullName>
    </submittedName>
</protein>
<dbReference type="InterPro" id="IPR036770">
    <property type="entry name" value="Ankyrin_rpt-contain_sf"/>
</dbReference>
<dbReference type="PROSITE" id="PS50088">
    <property type="entry name" value="ANK_REPEAT"/>
    <property type="match status" value="6"/>
</dbReference>
<evidence type="ECO:0000313" key="5">
    <source>
        <dbReference type="Proteomes" id="UP000549394"/>
    </source>
</evidence>
<evidence type="ECO:0000256" key="1">
    <source>
        <dbReference type="PROSITE-ProRule" id="PRU00023"/>
    </source>
</evidence>
<dbReference type="GO" id="GO:0005509">
    <property type="term" value="F:calcium ion binding"/>
    <property type="evidence" value="ECO:0007669"/>
    <property type="project" value="InterPro"/>
</dbReference>
<dbReference type="Proteomes" id="UP000549394">
    <property type="component" value="Unassembled WGS sequence"/>
</dbReference>
<dbReference type="OrthoDB" id="539213at2759"/>
<dbReference type="InterPro" id="IPR002110">
    <property type="entry name" value="Ankyrin_rpt"/>
</dbReference>
<feature type="repeat" description="ANK" evidence="1">
    <location>
        <begin position="273"/>
        <end position="305"/>
    </location>
</feature>
<feature type="repeat" description="ANK" evidence="1">
    <location>
        <begin position="206"/>
        <end position="238"/>
    </location>
</feature>
<reference evidence="4 5" key="1">
    <citation type="submission" date="2020-08" db="EMBL/GenBank/DDBJ databases">
        <authorList>
            <person name="Hejnol A."/>
        </authorList>
    </citation>
    <scope>NUCLEOTIDE SEQUENCE [LARGE SCALE GENOMIC DNA]</scope>
</reference>
<dbReference type="PANTHER" id="PTHR24127:SF1">
    <property type="entry name" value="ANKYRIN REPEAT AND EF-HAND DOMAIN-CONTAINING PROTEIN 1"/>
    <property type="match status" value="1"/>
</dbReference>
<feature type="repeat" description="ANK" evidence="1">
    <location>
        <begin position="80"/>
        <end position="112"/>
    </location>
</feature>
<organism evidence="4 5">
    <name type="scientific">Dimorphilus gyrociliatus</name>
    <dbReference type="NCBI Taxonomy" id="2664684"/>
    <lineage>
        <taxon>Eukaryota</taxon>
        <taxon>Metazoa</taxon>
        <taxon>Spiralia</taxon>
        <taxon>Lophotrochozoa</taxon>
        <taxon>Annelida</taxon>
        <taxon>Polychaeta</taxon>
        <taxon>Polychaeta incertae sedis</taxon>
        <taxon>Dinophilidae</taxon>
        <taxon>Dimorphilus</taxon>
    </lineage>
</organism>
<sequence>MPVAQTRLQVMQVTKLLQCVRDGDKEQIGKLCANGVPHLINYNEPNAGDTALSTAAVANKDNLISYLLELGAHPDVVDFQGRTPAMRAAEYGHVQCLERLLKPGGDAPEKKKRKGDDDDDEHFAIAADMTFKDLEGKGILWYCINSTQRHETCAELALKFAAETNNVDKNGNHVFVHACETASENEEICIKMLQSGSDANSKNEKSNRTALMAASKSGSQRVVRAILERGGEVDVQMLKLKVTAAHEAARGGFFQCLVTLHAYGAHFDVYDDRGNSPMHLAALKGSGPCCKYLAQRGCNPKPKNNEGNTARIIAKEEGHKEAIKEVRKGEKIFGKTGKNNDPWILALYDFCVERTEQLTDLYNRLDVDGHGTVAKEDFVDGLENIGAPMPLEADMKKILQSHDKEGRVDFNLFLTGKKYVNKQYLMSAFEPKKKKKKGKGKGKKGKTKIPLPICTQTEGPRTLGGGPPEVFVEEHLVHTDVGRFDRDRPPKHPLQDDSAWYLHKPDKAHMNIIQATVHRHYDTVQDALSKGVPVDITDKYYKTPLMVACQNGDLDMARWLIEKGANVNAFDNFKWTPLHFACHSGKKDLVEFLLDNGANLESTSLCGATPIMRAIESCRPGLVQFLIDRGAKMLNVTKHDDNVCDIAASFGDMRVYDIVKEKYDSVPKPKDNKKKGGKKSAPAKRPASNAGQAGKVATGGETGKESPILEALHSHRKGSILRAASALAGGLEEKEDISYVPKSVWTKLPTSEELIAARVVRRERFSWRVDFEDFRMPFQQNVHEKIQSIEVE</sequence>
<feature type="region of interest" description="Disordered" evidence="2">
    <location>
        <begin position="431"/>
        <end position="464"/>
    </location>
</feature>
<comment type="caution">
    <text evidence="4">The sequence shown here is derived from an EMBL/GenBank/DDBJ whole genome shotgun (WGS) entry which is preliminary data.</text>
</comment>
<gene>
    <name evidence="4" type="ORF">DGYR_LOCUS4833</name>
</gene>
<feature type="compositionally biased region" description="Basic residues" evidence="2">
    <location>
        <begin position="671"/>
        <end position="682"/>
    </location>
</feature>
<dbReference type="InterPro" id="IPR002048">
    <property type="entry name" value="EF_hand_dom"/>
</dbReference>
<evidence type="ECO:0000256" key="2">
    <source>
        <dbReference type="SAM" id="MobiDB-lite"/>
    </source>
</evidence>
<feature type="repeat" description="ANK" evidence="1">
    <location>
        <begin position="573"/>
        <end position="605"/>
    </location>
</feature>
<dbReference type="PROSITE" id="PS50222">
    <property type="entry name" value="EF_HAND_2"/>
    <property type="match status" value="1"/>
</dbReference>
<feature type="domain" description="EF-hand" evidence="3">
    <location>
        <begin position="353"/>
        <end position="388"/>
    </location>
</feature>
<keyword evidence="1" id="KW-0040">ANK repeat</keyword>
<dbReference type="InterPro" id="IPR011992">
    <property type="entry name" value="EF-hand-dom_pair"/>
</dbReference>
<dbReference type="AlphaFoldDB" id="A0A7I8VNM7"/>